<evidence type="ECO:0000256" key="2">
    <source>
        <dbReference type="ARBA" id="ARBA00022692"/>
    </source>
</evidence>
<keyword evidence="8" id="KW-1185">Reference proteome</keyword>
<dbReference type="RefSeq" id="WP_162448977.1">
    <property type="nucleotide sequence ID" value="NZ_WLZY01000001.1"/>
</dbReference>
<keyword evidence="4 5" id="KW-0472">Membrane</keyword>
<dbReference type="InterPro" id="IPR013525">
    <property type="entry name" value="ABC2_TM"/>
</dbReference>
<comment type="subcellular location">
    <subcellularLocation>
        <location evidence="1">Membrane</location>
        <topology evidence="1">Multi-pass membrane protein</topology>
    </subcellularLocation>
</comment>
<keyword evidence="3 5" id="KW-1133">Transmembrane helix</keyword>
<evidence type="ECO:0000313" key="8">
    <source>
        <dbReference type="Proteomes" id="UP000460435"/>
    </source>
</evidence>
<feature type="domain" description="ABC-2 type transporter transmembrane" evidence="6">
    <location>
        <begin position="28"/>
        <end position="229"/>
    </location>
</feature>
<keyword evidence="2 5" id="KW-0812">Transmembrane</keyword>
<feature type="transmembrane region" description="Helical" evidence="5">
    <location>
        <begin position="250"/>
        <end position="271"/>
    </location>
</feature>
<dbReference type="GO" id="GO:0140359">
    <property type="term" value="F:ABC-type transporter activity"/>
    <property type="evidence" value="ECO:0007669"/>
    <property type="project" value="InterPro"/>
</dbReference>
<name>A0A7K3M024_9ACTN</name>
<evidence type="ECO:0000259" key="6">
    <source>
        <dbReference type="Pfam" id="PF01061"/>
    </source>
</evidence>
<dbReference type="InterPro" id="IPR052902">
    <property type="entry name" value="ABC-2_transporter"/>
</dbReference>
<accession>A0A7K3M024</accession>
<dbReference type="Pfam" id="PF01061">
    <property type="entry name" value="ABC2_membrane"/>
    <property type="match status" value="1"/>
</dbReference>
<organism evidence="7 8">
    <name type="scientific">Phytoactinopolyspora mesophila</name>
    <dbReference type="NCBI Taxonomy" id="2650750"/>
    <lineage>
        <taxon>Bacteria</taxon>
        <taxon>Bacillati</taxon>
        <taxon>Actinomycetota</taxon>
        <taxon>Actinomycetes</taxon>
        <taxon>Jiangellales</taxon>
        <taxon>Jiangellaceae</taxon>
        <taxon>Phytoactinopolyspora</taxon>
    </lineage>
</organism>
<feature type="transmembrane region" description="Helical" evidence="5">
    <location>
        <begin position="191"/>
        <end position="210"/>
    </location>
</feature>
<feature type="transmembrane region" description="Helical" evidence="5">
    <location>
        <begin position="120"/>
        <end position="149"/>
    </location>
</feature>
<dbReference type="GO" id="GO:0016020">
    <property type="term" value="C:membrane"/>
    <property type="evidence" value="ECO:0007669"/>
    <property type="project" value="UniProtKB-SubCell"/>
</dbReference>
<evidence type="ECO:0000313" key="7">
    <source>
        <dbReference type="EMBL" id="NDL56387.1"/>
    </source>
</evidence>
<dbReference type="AlphaFoldDB" id="A0A7K3M024"/>
<protein>
    <submittedName>
        <fullName evidence="7">ABC transporter permease</fullName>
    </submittedName>
</protein>
<comment type="caution">
    <text evidence="7">The sequence shown here is derived from an EMBL/GenBank/DDBJ whole genome shotgun (WGS) entry which is preliminary data.</text>
</comment>
<feature type="transmembrane region" description="Helical" evidence="5">
    <location>
        <begin position="45"/>
        <end position="63"/>
    </location>
</feature>
<evidence type="ECO:0000256" key="4">
    <source>
        <dbReference type="ARBA" id="ARBA00023136"/>
    </source>
</evidence>
<dbReference type="PANTHER" id="PTHR43027:SF2">
    <property type="entry name" value="TRANSPORT PERMEASE PROTEIN"/>
    <property type="match status" value="1"/>
</dbReference>
<dbReference type="EMBL" id="WLZY01000001">
    <property type="protein sequence ID" value="NDL56387.1"/>
    <property type="molecule type" value="Genomic_DNA"/>
</dbReference>
<feature type="transmembrane region" description="Helical" evidence="5">
    <location>
        <begin position="75"/>
        <end position="99"/>
    </location>
</feature>
<proteinExistence type="predicted"/>
<dbReference type="Proteomes" id="UP000460435">
    <property type="component" value="Unassembled WGS sequence"/>
</dbReference>
<evidence type="ECO:0000256" key="5">
    <source>
        <dbReference type="SAM" id="Phobius"/>
    </source>
</evidence>
<gene>
    <name evidence="7" type="ORF">F7O44_04795</name>
</gene>
<evidence type="ECO:0000256" key="1">
    <source>
        <dbReference type="ARBA" id="ARBA00004141"/>
    </source>
</evidence>
<sequence length="281" mass="29677">MTVHTENSRRVQPRSGAAGRLVASGRRIWSLARAEVRLLLRNRTAMFVGAGLPIATVALLYLTGTHEETTLDTSVVTVVSLIGVALLYVIYYNLVSTYVARREDLVLKRLRTGELSDAEILGGVAVPAVLLAVLQVLLVGTGAALLLGLAAPVNMLLVVAAVLGGAAVFVLLAAASSAMTRNVEMAQMSTLPVFIVCIIFSGLFIPLSVMPDQLATAAQFLPLTPVVELSNLGLAGTTGEDAAVGFTETFSAAASPAVILAAWIVIGVELTRRTFRWEPRR</sequence>
<feature type="transmembrane region" description="Helical" evidence="5">
    <location>
        <begin position="155"/>
        <end position="179"/>
    </location>
</feature>
<evidence type="ECO:0000256" key="3">
    <source>
        <dbReference type="ARBA" id="ARBA00022989"/>
    </source>
</evidence>
<dbReference type="PANTHER" id="PTHR43027">
    <property type="entry name" value="DOXORUBICIN RESISTANCE ABC TRANSPORTER PERMEASE PROTEIN DRRC-RELATED"/>
    <property type="match status" value="1"/>
</dbReference>
<reference evidence="7 8" key="1">
    <citation type="submission" date="2019-11" db="EMBL/GenBank/DDBJ databases">
        <authorList>
            <person name="Li X.-J."/>
            <person name="Feng X.-M."/>
        </authorList>
    </citation>
    <scope>NUCLEOTIDE SEQUENCE [LARGE SCALE GENOMIC DNA]</scope>
    <source>
        <strain evidence="7 8">XMNu-373</strain>
    </source>
</reference>